<sequence length="239" mass="25450">MISEPELDGAWEPARPPEAAQDDVQDDAVPARRAGRPWRWVATAVVVTSALWAGGLYAFADRLRPAEPEVRYAVTDNLCKQFEAPALGRAMGGFAASSPNRTGRHPAMDWASCSYDGGGSGGSDGFSALFLVELHKKSDPAPEFALGSFYERLFEADVPWEEVPGLGEQALVRASGAGDGLQLRVRDGGAVFTVELGFFGSRDEETDAGATPPARPDQDALTAAAVEDVRALMAVLRKD</sequence>
<accession>A0ABY5PZP7</accession>
<dbReference type="RefSeq" id="WP_183066732.1">
    <property type="nucleotide sequence ID" value="NZ_CP102514.1"/>
</dbReference>
<dbReference type="Proteomes" id="UP001057738">
    <property type="component" value="Chromosome"/>
</dbReference>
<protein>
    <submittedName>
        <fullName evidence="2">Uncharacterized protein</fullName>
    </submittedName>
</protein>
<keyword evidence="3" id="KW-1185">Reference proteome</keyword>
<organism evidence="2 3">
    <name type="scientific">Streptomyces yangpuensis</name>
    <dbReference type="NCBI Taxonomy" id="1648182"/>
    <lineage>
        <taxon>Bacteria</taxon>
        <taxon>Bacillati</taxon>
        <taxon>Actinomycetota</taxon>
        <taxon>Actinomycetes</taxon>
        <taxon>Kitasatosporales</taxon>
        <taxon>Streptomycetaceae</taxon>
        <taxon>Streptomyces</taxon>
    </lineage>
</organism>
<feature type="region of interest" description="Disordered" evidence="1">
    <location>
        <begin position="1"/>
        <end position="32"/>
    </location>
</feature>
<dbReference type="GeneID" id="95576114"/>
<evidence type="ECO:0000313" key="3">
    <source>
        <dbReference type="Proteomes" id="UP001057738"/>
    </source>
</evidence>
<reference evidence="2" key="1">
    <citation type="submission" date="2022-08" db="EMBL/GenBank/DDBJ databases">
        <authorList>
            <person name="Tian L."/>
        </authorList>
    </citation>
    <scope>NUCLEOTIDE SEQUENCE</scope>
    <source>
        <strain evidence="2">CM253</strain>
    </source>
</reference>
<proteinExistence type="predicted"/>
<evidence type="ECO:0000313" key="2">
    <source>
        <dbReference type="EMBL" id="UUY49601.1"/>
    </source>
</evidence>
<dbReference type="EMBL" id="CP102514">
    <property type="protein sequence ID" value="UUY49601.1"/>
    <property type="molecule type" value="Genomic_DNA"/>
</dbReference>
<gene>
    <name evidence="2" type="ORF">NRK68_21675</name>
</gene>
<name>A0ABY5PZP7_9ACTN</name>
<evidence type="ECO:0000256" key="1">
    <source>
        <dbReference type="SAM" id="MobiDB-lite"/>
    </source>
</evidence>